<evidence type="ECO:0000256" key="2">
    <source>
        <dbReference type="ARBA" id="ARBA00023125"/>
    </source>
</evidence>
<accession>A0A3N6R200</accession>
<dbReference type="InterPro" id="IPR036271">
    <property type="entry name" value="Tet_transcr_reg_TetR-rel_C_sf"/>
</dbReference>
<evidence type="ECO:0000313" key="6">
    <source>
        <dbReference type="EMBL" id="RQH50315.1"/>
    </source>
</evidence>
<dbReference type="SUPFAM" id="SSF46689">
    <property type="entry name" value="Homeodomain-like"/>
    <property type="match status" value="1"/>
</dbReference>
<protein>
    <submittedName>
        <fullName evidence="6">TetR/AcrR family transcriptional regulator</fullName>
    </submittedName>
</protein>
<keyword evidence="3" id="KW-0804">Transcription</keyword>
<feature type="domain" description="HTH tetR-type" evidence="5">
    <location>
        <begin position="6"/>
        <end position="66"/>
    </location>
</feature>
<dbReference type="Pfam" id="PF00440">
    <property type="entry name" value="TetR_N"/>
    <property type="match status" value="1"/>
</dbReference>
<dbReference type="PANTHER" id="PTHR47506">
    <property type="entry name" value="TRANSCRIPTIONAL REGULATORY PROTEIN"/>
    <property type="match status" value="1"/>
</dbReference>
<gene>
    <name evidence="6" type="ORF">D5R40_06340</name>
</gene>
<keyword evidence="7" id="KW-1185">Reference proteome</keyword>
<feature type="DNA-binding region" description="H-T-H motif" evidence="4">
    <location>
        <begin position="29"/>
        <end position="48"/>
    </location>
</feature>
<evidence type="ECO:0000256" key="4">
    <source>
        <dbReference type="PROSITE-ProRule" id="PRU00335"/>
    </source>
</evidence>
<dbReference type="GO" id="GO:0003677">
    <property type="term" value="F:DNA binding"/>
    <property type="evidence" value="ECO:0007669"/>
    <property type="project" value="UniProtKB-UniRule"/>
</dbReference>
<comment type="caution">
    <text evidence="6">The sequence shown here is derived from an EMBL/GenBank/DDBJ whole genome shotgun (WGS) entry which is preliminary data.</text>
</comment>
<proteinExistence type="predicted"/>
<dbReference type="OrthoDB" id="116240at2"/>
<dbReference type="RefSeq" id="WP_124144705.1">
    <property type="nucleotide sequence ID" value="NZ_CAWOKI010000033.1"/>
</dbReference>
<organism evidence="6 7">
    <name type="scientific">Okeania hirsuta</name>
    <dbReference type="NCBI Taxonomy" id="1458930"/>
    <lineage>
        <taxon>Bacteria</taxon>
        <taxon>Bacillati</taxon>
        <taxon>Cyanobacteriota</taxon>
        <taxon>Cyanophyceae</taxon>
        <taxon>Oscillatoriophycideae</taxon>
        <taxon>Oscillatoriales</taxon>
        <taxon>Microcoleaceae</taxon>
        <taxon>Okeania</taxon>
    </lineage>
</organism>
<dbReference type="Pfam" id="PF16925">
    <property type="entry name" value="TetR_C_13"/>
    <property type="match status" value="1"/>
</dbReference>
<keyword evidence="2 4" id="KW-0238">DNA-binding</keyword>
<dbReference type="InterPro" id="IPR011075">
    <property type="entry name" value="TetR_C"/>
</dbReference>
<reference evidence="6 7" key="1">
    <citation type="journal article" date="2018" name="ACS Chem. Biol.">
        <title>Ketoreductase domain dysfunction expands chemodiversity: malyngamide biosynthesis in the cyanobacterium Okeania hirsuta.</title>
        <authorList>
            <person name="Moss N.A."/>
            <person name="Leao T."/>
            <person name="Rankin M."/>
            <person name="McCullough T.M."/>
            <person name="Qu P."/>
            <person name="Korobeynikov A."/>
            <person name="Smith J.L."/>
            <person name="Gerwick L."/>
            <person name="Gerwick W.H."/>
        </authorList>
    </citation>
    <scope>NUCLEOTIDE SEQUENCE [LARGE SCALE GENOMIC DNA]</scope>
    <source>
        <strain evidence="6 7">PAB10Feb10-1</strain>
    </source>
</reference>
<dbReference type="Gene3D" id="1.10.357.10">
    <property type="entry name" value="Tetracycline Repressor, domain 2"/>
    <property type="match status" value="1"/>
</dbReference>
<dbReference type="InterPro" id="IPR001647">
    <property type="entry name" value="HTH_TetR"/>
</dbReference>
<keyword evidence="1" id="KW-0805">Transcription regulation</keyword>
<name>A0A3N6R200_9CYAN</name>
<evidence type="ECO:0000256" key="1">
    <source>
        <dbReference type="ARBA" id="ARBA00023015"/>
    </source>
</evidence>
<dbReference type="PANTHER" id="PTHR47506:SF1">
    <property type="entry name" value="HTH-TYPE TRANSCRIPTIONAL REGULATOR YJDC"/>
    <property type="match status" value="1"/>
</dbReference>
<evidence type="ECO:0000259" key="5">
    <source>
        <dbReference type="PROSITE" id="PS50977"/>
    </source>
</evidence>
<dbReference type="Gene3D" id="1.10.10.60">
    <property type="entry name" value="Homeodomain-like"/>
    <property type="match status" value="1"/>
</dbReference>
<evidence type="ECO:0000256" key="3">
    <source>
        <dbReference type="ARBA" id="ARBA00023163"/>
    </source>
</evidence>
<dbReference type="EMBL" id="RCBY01000022">
    <property type="protein sequence ID" value="RQH50315.1"/>
    <property type="molecule type" value="Genomic_DNA"/>
</dbReference>
<dbReference type="PROSITE" id="PS50977">
    <property type="entry name" value="HTH_TETR_2"/>
    <property type="match status" value="1"/>
</dbReference>
<dbReference type="AlphaFoldDB" id="A0A3N6R200"/>
<dbReference type="Proteomes" id="UP000269154">
    <property type="component" value="Unassembled WGS sequence"/>
</dbReference>
<sequence>MGRQKEFNRDEVLMKAMQTFWCYGYEGTSIQTLVDKMGINRGSLYDTFGDKQSLFQEAIAYYDSRLVAPMITKLEAYDASKQTIVDIFYGMIDSAVTDEDHKGCLITNTAVELGGNNPDSAKQIAAKIQQIENALTKALTTAQEKGEISQKHNCTTVARFLTCCLQGLRVISKVNPDRKALQDIARMALSVL</sequence>
<dbReference type="InterPro" id="IPR009057">
    <property type="entry name" value="Homeodomain-like_sf"/>
</dbReference>
<evidence type="ECO:0000313" key="7">
    <source>
        <dbReference type="Proteomes" id="UP000269154"/>
    </source>
</evidence>
<dbReference type="SUPFAM" id="SSF48498">
    <property type="entry name" value="Tetracyclin repressor-like, C-terminal domain"/>
    <property type="match status" value="1"/>
</dbReference>